<dbReference type="GO" id="GO:0098552">
    <property type="term" value="C:side of membrane"/>
    <property type="evidence" value="ECO:0007669"/>
    <property type="project" value="UniProtKB-KW"/>
</dbReference>
<dbReference type="VEuPathDB" id="FungiDB:PAAG_03619"/>
<comment type="function">
    <text evidence="10">Probable GPI-anchored aspartic-type endopeptidase which contributes to virulence.</text>
</comment>
<dbReference type="STRING" id="502779.C1GXP5"/>
<feature type="domain" description="Peptidase A1" evidence="16">
    <location>
        <begin position="76"/>
        <end position="411"/>
    </location>
</feature>
<keyword evidence="3" id="KW-0336">GPI-anchor</keyword>
<comment type="similarity">
    <text evidence="2 14">Belongs to the peptidase A1 family.</text>
</comment>
<dbReference type="AlphaFoldDB" id="C1GXP5"/>
<dbReference type="GO" id="GO:0006508">
    <property type="term" value="P:proteolysis"/>
    <property type="evidence" value="ECO:0007669"/>
    <property type="project" value="UniProtKB-KW"/>
</dbReference>
<dbReference type="EMBL" id="KN293998">
    <property type="protein sequence ID" value="EEH41333.2"/>
    <property type="molecule type" value="Genomic_DNA"/>
</dbReference>
<dbReference type="SUPFAM" id="SSF50630">
    <property type="entry name" value="Acid proteases"/>
    <property type="match status" value="1"/>
</dbReference>
<organism evidence="17 18">
    <name type="scientific">Paracoccidioides lutzii (strain ATCC MYA-826 / Pb01)</name>
    <name type="common">Paracoccidioides brasiliensis</name>
    <dbReference type="NCBI Taxonomy" id="502779"/>
    <lineage>
        <taxon>Eukaryota</taxon>
        <taxon>Fungi</taxon>
        <taxon>Dikarya</taxon>
        <taxon>Ascomycota</taxon>
        <taxon>Pezizomycotina</taxon>
        <taxon>Eurotiomycetes</taxon>
        <taxon>Eurotiomycetidae</taxon>
        <taxon>Onygenales</taxon>
        <taxon>Ajellomycetaceae</taxon>
        <taxon>Paracoccidioides</taxon>
    </lineage>
</organism>
<dbReference type="GO" id="GO:0004190">
    <property type="term" value="F:aspartic-type endopeptidase activity"/>
    <property type="evidence" value="ECO:0007669"/>
    <property type="project" value="UniProtKB-KW"/>
</dbReference>
<keyword evidence="18" id="KW-1185">Reference proteome</keyword>
<dbReference type="Pfam" id="PF00026">
    <property type="entry name" value="Asp"/>
    <property type="match status" value="1"/>
</dbReference>
<evidence type="ECO:0000256" key="1">
    <source>
        <dbReference type="ARBA" id="ARBA00004609"/>
    </source>
</evidence>
<evidence type="ECO:0000256" key="9">
    <source>
        <dbReference type="ARBA" id="ARBA00023288"/>
    </source>
</evidence>
<dbReference type="RefSeq" id="XP_015701995.1">
    <property type="nucleotide sequence ID" value="XM_015845021.1"/>
</dbReference>
<accession>C1GXP5</accession>
<keyword evidence="3" id="KW-0325">Glycoprotein</keyword>
<evidence type="ECO:0000256" key="10">
    <source>
        <dbReference type="ARBA" id="ARBA00054722"/>
    </source>
</evidence>
<dbReference type="KEGG" id="pbl:PAAG_03619"/>
<dbReference type="CDD" id="cd05474">
    <property type="entry name" value="SAP_like"/>
    <property type="match status" value="1"/>
</dbReference>
<dbReference type="InterPro" id="IPR033876">
    <property type="entry name" value="SAP-like"/>
</dbReference>
<evidence type="ECO:0000256" key="4">
    <source>
        <dbReference type="ARBA" id="ARBA00022670"/>
    </source>
</evidence>
<protein>
    <recommendedName>
        <fullName evidence="12">Probable aspartic-type endopeptidase OPSB</fullName>
    </recommendedName>
    <alternativeName>
        <fullName evidence="11">Probable aspartic-type endopeptidase opsB</fullName>
    </alternativeName>
</protein>
<keyword evidence="7 14" id="KW-0378">Hydrolase</keyword>
<dbReference type="HOGENOM" id="CLU_013253_9_3_1"/>
<evidence type="ECO:0000256" key="7">
    <source>
        <dbReference type="ARBA" id="ARBA00022801"/>
    </source>
</evidence>
<keyword evidence="8" id="KW-0472">Membrane</keyword>
<dbReference type="Gene3D" id="2.40.70.10">
    <property type="entry name" value="Acid Proteases"/>
    <property type="match status" value="2"/>
</dbReference>
<feature type="active site" evidence="13">
    <location>
        <position position="94"/>
    </location>
</feature>
<dbReference type="InterPro" id="IPR001461">
    <property type="entry name" value="Aspartic_peptidase_A1"/>
</dbReference>
<proteinExistence type="inferred from homology"/>
<evidence type="ECO:0000256" key="6">
    <source>
        <dbReference type="ARBA" id="ARBA00022750"/>
    </source>
</evidence>
<evidence type="ECO:0000256" key="2">
    <source>
        <dbReference type="ARBA" id="ARBA00007447"/>
    </source>
</evidence>
<evidence type="ECO:0000256" key="3">
    <source>
        <dbReference type="ARBA" id="ARBA00022622"/>
    </source>
</evidence>
<dbReference type="Proteomes" id="UP000002059">
    <property type="component" value="Partially assembled WGS sequence"/>
</dbReference>
<dbReference type="InterPro" id="IPR033121">
    <property type="entry name" value="PEPTIDASE_A1"/>
</dbReference>
<evidence type="ECO:0000256" key="15">
    <source>
        <dbReference type="SAM" id="SignalP"/>
    </source>
</evidence>
<evidence type="ECO:0000256" key="11">
    <source>
        <dbReference type="ARBA" id="ARBA00067536"/>
    </source>
</evidence>
<dbReference type="GO" id="GO:0005886">
    <property type="term" value="C:plasma membrane"/>
    <property type="evidence" value="ECO:0007669"/>
    <property type="project" value="UniProtKB-SubCell"/>
</dbReference>
<evidence type="ECO:0000256" key="13">
    <source>
        <dbReference type="PIRSR" id="PIRSR601461-1"/>
    </source>
</evidence>
<dbReference type="OrthoDB" id="771136at2759"/>
<evidence type="ECO:0000256" key="5">
    <source>
        <dbReference type="ARBA" id="ARBA00022729"/>
    </source>
</evidence>
<keyword evidence="6 14" id="KW-0064">Aspartyl protease</keyword>
<reference evidence="17 18" key="1">
    <citation type="journal article" date="2011" name="PLoS Genet.">
        <title>Comparative genomic analysis of human fungal pathogens causing paracoccidioidomycosis.</title>
        <authorList>
            <person name="Desjardins C.A."/>
            <person name="Champion M.D."/>
            <person name="Holder J.W."/>
            <person name="Muszewska A."/>
            <person name="Goldberg J."/>
            <person name="Bailao A.M."/>
            <person name="Brigido M.M."/>
            <person name="Ferreira M.E."/>
            <person name="Garcia A.M."/>
            <person name="Grynberg M."/>
            <person name="Gujja S."/>
            <person name="Heiman D.I."/>
            <person name="Henn M.R."/>
            <person name="Kodira C.D."/>
            <person name="Leon-Narvaez H."/>
            <person name="Longo L.V."/>
            <person name="Ma L.J."/>
            <person name="Malavazi I."/>
            <person name="Matsuo A.L."/>
            <person name="Morais F.V."/>
            <person name="Pereira M."/>
            <person name="Rodriguez-Brito S."/>
            <person name="Sakthikumar S."/>
            <person name="Salem-Izacc S.M."/>
            <person name="Sykes S.M."/>
            <person name="Teixeira M.M."/>
            <person name="Vallejo M.C."/>
            <person name="Walter M.E."/>
            <person name="Yandava C."/>
            <person name="Young S."/>
            <person name="Zeng Q."/>
            <person name="Zucker J."/>
            <person name="Felipe M.S."/>
            <person name="Goldman G.H."/>
            <person name="Haas B.J."/>
            <person name="McEwen J.G."/>
            <person name="Nino-Vega G."/>
            <person name="Puccia R."/>
            <person name="San-Blas G."/>
            <person name="Soares C.M."/>
            <person name="Birren B.W."/>
            <person name="Cuomo C.A."/>
        </authorList>
    </citation>
    <scope>NUCLEOTIDE SEQUENCE [LARGE SCALE GENOMIC DNA]</scope>
    <source>
        <strain evidence="18">ATCC MYA-826 / Pb01</strain>
    </source>
</reference>
<gene>
    <name evidence="17" type="ORF">PAAG_03619</name>
</gene>
<dbReference type="PROSITE" id="PS51767">
    <property type="entry name" value="PEPTIDASE_A1"/>
    <property type="match status" value="1"/>
</dbReference>
<comment type="subcellular location">
    <subcellularLocation>
        <location evidence="1">Cell membrane</location>
        <topology evidence="1">Lipid-anchor</topology>
        <topology evidence="1">GPI-anchor</topology>
    </subcellularLocation>
</comment>
<dbReference type="PRINTS" id="PR00792">
    <property type="entry name" value="PEPSIN"/>
</dbReference>
<dbReference type="eggNOG" id="KOG1339">
    <property type="taxonomic scope" value="Eukaryota"/>
</dbReference>
<dbReference type="InterPro" id="IPR021109">
    <property type="entry name" value="Peptidase_aspartic_dom_sf"/>
</dbReference>
<sequence>MRGAAFCTLGTALLSALSTLSTVNAIQLIERDSPHVVGLDIQRRHVSNPIERDRFRRRQLNAIAEILDNERQGTLYFCNVSLGTPPQRIRLHIDTGSSDLWCNVPHSSLCSQADKPCASAGTYDSSASSTYMFVSSDFSITYVDGSGANGNYVTDTLQLTGATLEAFQFGVGNTTSSNEGVLGIGYPANEAQMSKDGIDPYPNLPAALVEAGYINSNAYSLWLNDLDANTGSILFGGVNAAKFDGKLHTLPIIPSIQNLHTEFIIALTGMAIDIGKGSKKIGSRNFPIAVLLDSGSSLTYLPDSVTSEIYPKVRAIYDADMGAAFIPCSMKASTGSISFSFSGITIDVSMSELVLRLDPKFDGIPTESTGMPTCIFGISPAGDDATSILGDTFLRSAYVVYDLDNNEISLSKTNFNPTGSRILEIGKGPDSVPEATKVPNPITIVDFTGSGGGRINGPMTSSAFAGPTAMPDLSVKALAALAALAAASIAFTAM</sequence>
<evidence type="ECO:0000256" key="12">
    <source>
        <dbReference type="ARBA" id="ARBA00068059"/>
    </source>
</evidence>
<keyword evidence="4 14" id="KW-0645">Protease</keyword>
<dbReference type="PANTHER" id="PTHR47966:SF65">
    <property type="entry name" value="ASPARTIC-TYPE ENDOPEPTIDASE"/>
    <property type="match status" value="1"/>
</dbReference>
<dbReference type="InterPro" id="IPR001969">
    <property type="entry name" value="Aspartic_peptidase_AS"/>
</dbReference>
<dbReference type="FunFam" id="2.40.70.10:FF:000011">
    <property type="entry name" value="Aspartic protease"/>
    <property type="match status" value="1"/>
</dbReference>
<evidence type="ECO:0000256" key="8">
    <source>
        <dbReference type="ARBA" id="ARBA00023136"/>
    </source>
</evidence>
<evidence type="ECO:0000259" key="16">
    <source>
        <dbReference type="PROSITE" id="PS51767"/>
    </source>
</evidence>
<evidence type="ECO:0000313" key="18">
    <source>
        <dbReference type="Proteomes" id="UP000002059"/>
    </source>
</evidence>
<keyword evidence="5 15" id="KW-0732">Signal</keyword>
<dbReference type="OMA" id="CNVTLGT"/>
<name>C1GXP5_PARBA</name>
<evidence type="ECO:0000313" key="17">
    <source>
        <dbReference type="EMBL" id="EEH41333.2"/>
    </source>
</evidence>
<keyword evidence="9" id="KW-0449">Lipoprotein</keyword>
<feature type="signal peptide" evidence="15">
    <location>
        <begin position="1"/>
        <end position="25"/>
    </location>
</feature>
<dbReference type="GeneID" id="9098089"/>
<feature type="active site" evidence="13">
    <location>
        <position position="293"/>
    </location>
</feature>
<feature type="chain" id="PRO_5002910217" description="Probable aspartic-type endopeptidase OPSB" evidence="15">
    <location>
        <begin position="26"/>
        <end position="494"/>
    </location>
</feature>
<evidence type="ECO:0000256" key="14">
    <source>
        <dbReference type="RuleBase" id="RU000454"/>
    </source>
</evidence>
<dbReference type="PANTHER" id="PTHR47966">
    <property type="entry name" value="BETA-SITE APP-CLEAVING ENZYME, ISOFORM A-RELATED"/>
    <property type="match status" value="1"/>
</dbReference>
<dbReference type="PROSITE" id="PS00141">
    <property type="entry name" value="ASP_PROTEASE"/>
    <property type="match status" value="1"/>
</dbReference>